<dbReference type="InterPro" id="IPR052529">
    <property type="entry name" value="Bact_Transport_Assoc"/>
</dbReference>
<feature type="transmembrane region" description="Helical" evidence="1">
    <location>
        <begin position="267"/>
        <end position="286"/>
    </location>
</feature>
<feature type="transmembrane region" description="Helical" evidence="1">
    <location>
        <begin position="292"/>
        <end position="316"/>
    </location>
</feature>
<dbReference type="InterPro" id="IPR007349">
    <property type="entry name" value="DUF418"/>
</dbReference>
<feature type="transmembrane region" description="Helical" evidence="1">
    <location>
        <begin position="161"/>
        <end position="183"/>
    </location>
</feature>
<feature type="transmembrane region" description="Helical" evidence="1">
    <location>
        <begin position="12"/>
        <end position="32"/>
    </location>
</feature>
<reference evidence="3 4" key="1">
    <citation type="submission" date="2021-01" db="EMBL/GenBank/DDBJ databases">
        <title>Genomic Encyclopedia of Type Strains, Phase IV (KMG-IV): sequencing the most valuable type-strain genomes for metagenomic binning, comparative biology and taxonomic classification.</title>
        <authorList>
            <person name="Goeker M."/>
        </authorList>
    </citation>
    <scope>NUCLEOTIDE SEQUENCE [LARGE SCALE GENOMIC DNA]</scope>
    <source>
        <strain evidence="3 4">DSM 105482</strain>
    </source>
</reference>
<dbReference type="EMBL" id="JAFBFI010000017">
    <property type="protein sequence ID" value="MBM7693999.1"/>
    <property type="molecule type" value="Genomic_DNA"/>
</dbReference>
<comment type="caution">
    <text evidence="3">The sequence shown here is derived from an EMBL/GenBank/DDBJ whole genome shotgun (WGS) entry which is preliminary data.</text>
</comment>
<evidence type="ECO:0000259" key="2">
    <source>
        <dbReference type="Pfam" id="PF04235"/>
    </source>
</evidence>
<name>A0ABS2QLF0_9BACI</name>
<gene>
    <name evidence="3" type="ORF">JOC77_003443</name>
</gene>
<feature type="transmembrane region" description="Helical" evidence="1">
    <location>
        <begin position="229"/>
        <end position="247"/>
    </location>
</feature>
<accession>A0ABS2QLF0</accession>
<protein>
    <recommendedName>
        <fullName evidence="2">DUF418 domain-containing protein</fullName>
    </recommendedName>
</protein>
<sequence>MDRMIYIGIDILAQASFYPLFAFLFGFGAVIISERTSQKGLSYPSVFSRRLLILLFMGGVHAFLIWHGDILLNYAVFGFVFLLFYKKSGKKLIGTGMVMTLLFTGAISLLYIAGSAADGEMSAPQNNVPLLQQSMEIYQNGSFSEITSERFKEWYKVNNPGYSIILFLSIFPLFLIGAGFAKLKYLSEPAIHKKVLKRVFMASIFSGFAIKLLPYYADYTYFYLFLQDNLGGPLVSIGYITGMALLLENKKAMRLLRPFSFVGRLSLSNYLFQSILCTFLFYSYGLGLYGSISFAGGTLLALGIFILQICLSFLWLRHFRMGPVEYVWRMCSYGERPSIRKRKEGDRG</sequence>
<keyword evidence="1" id="KW-0812">Transmembrane</keyword>
<feature type="transmembrane region" description="Helical" evidence="1">
    <location>
        <begin position="92"/>
        <end position="113"/>
    </location>
</feature>
<keyword evidence="1" id="KW-1133">Transmembrane helix</keyword>
<dbReference type="PANTHER" id="PTHR30590:SF2">
    <property type="entry name" value="INNER MEMBRANE PROTEIN"/>
    <property type="match status" value="1"/>
</dbReference>
<evidence type="ECO:0000256" key="1">
    <source>
        <dbReference type="SAM" id="Phobius"/>
    </source>
</evidence>
<organism evidence="3 4">
    <name type="scientific">Peribacillus deserti</name>
    <dbReference type="NCBI Taxonomy" id="673318"/>
    <lineage>
        <taxon>Bacteria</taxon>
        <taxon>Bacillati</taxon>
        <taxon>Bacillota</taxon>
        <taxon>Bacilli</taxon>
        <taxon>Bacillales</taxon>
        <taxon>Bacillaceae</taxon>
        <taxon>Peribacillus</taxon>
    </lineage>
</organism>
<evidence type="ECO:0000313" key="4">
    <source>
        <dbReference type="Proteomes" id="UP000823486"/>
    </source>
</evidence>
<dbReference type="Pfam" id="PF04235">
    <property type="entry name" value="DUF418"/>
    <property type="match status" value="1"/>
</dbReference>
<proteinExistence type="predicted"/>
<keyword evidence="1" id="KW-0472">Membrane</keyword>
<feature type="domain" description="DUF418" evidence="2">
    <location>
        <begin position="181"/>
        <end position="334"/>
    </location>
</feature>
<evidence type="ECO:0000313" key="3">
    <source>
        <dbReference type="EMBL" id="MBM7693999.1"/>
    </source>
</evidence>
<dbReference type="Proteomes" id="UP000823486">
    <property type="component" value="Unassembled WGS sequence"/>
</dbReference>
<feature type="transmembrane region" description="Helical" evidence="1">
    <location>
        <begin position="52"/>
        <end position="85"/>
    </location>
</feature>
<feature type="transmembrane region" description="Helical" evidence="1">
    <location>
        <begin position="195"/>
        <end position="217"/>
    </location>
</feature>
<keyword evidence="4" id="KW-1185">Reference proteome</keyword>
<dbReference type="PANTHER" id="PTHR30590">
    <property type="entry name" value="INNER MEMBRANE PROTEIN"/>
    <property type="match status" value="1"/>
</dbReference>